<evidence type="ECO:0000256" key="4">
    <source>
        <dbReference type="ARBA" id="ARBA00022496"/>
    </source>
</evidence>
<dbReference type="PANTHER" id="PTHR32552">
    <property type="entry name" value="FERRICHROME IRON RECEPTOR-RELATED"/>
    <property type="match status" value="1"/>
</dbReference>
<keyword evidence="2 12" id="KW-0813">Transport</keyword>
<keyword evidence="9 13" id="KW-0798">TonB box</keyword>
<dbReference type="Pfam" id="PF07715">
    <property type="entry name" value="Plug"/>
    <property type="match status" value="1"/>
</dbReference>
<feature type="domain" description="TonB-dependent receptor plug" evidence="15">
    <location>
        <begin position="226"/>
        <end position="322"/>
    </location>
</feature>
<dbReference type="InterPro" id="IPR039426">
    <property type="entry name" value="TonB-dep_rcpt-like"/>
</dbReference>
<evidence type="ECO:0000256" key="6">
    <source>
        <dbReference type="ARBA" id="ARBA00022729"/>
    </source>
</evidence>
<evidence type="ECO:0000256" key="12">
    <source>
        <dbReference type="PROSITE-ProRule" id="PRU01360"/>
    </source>
</evidence>
<dbReference type="SUPFAM" id="SSF49464">
    <property type="entry name" value="Carboxypeptidase regulatory domain-like"/>
    <property type="match status" value="1"/>
</dbReference>
<dbReference type="CDD" id="cd01347">
    <property type="entry name" value="ligand_gated_channel"/>
    <property type="match status" value="1"/>
</dbReference>
<name>A0AAE9MPX9_9FLAO</name>
<dbReference type="SUPFAM" id="SSF56935">
    <property type="entry name" value="Porins"/>
    <property type="match status" value="1"/>
</dbReference>
<reference evidence="16" key="1">
    <citation type="submission" date="2020-04" db="EMBL/GenBank/DDBJ databases">
        <title>Tenacibaculum mesophilum bac2.</title>
        <authorList>
            <person name="Li M."/>
        </authorList>
    </citation>
    <scope>NUCLEOTIDE SEQUENCE</scope>
    <source>
        <strain evidence="16">Bac2</strain>
    </source>
</reference>
<keyword evidence="7" id="KW-0408">Iron</keyword>
<dbReference type="RefSeq" id="WP_253679588.1">
    <property type="nucleotide sequence ID" value="NZ_CP050861.1"/>
</dbReference>
<evidence type="ECO:0000256" key="9">
    <source>
        <dbReference type="ARBA" id="ARBA00023077"/>
    </source>
</evidence>
<dbReference type="PROSITE" id="PS52016">
    <property type="entry name" value="TONB_DEPENDENT_REC_3"/>
    <property type="match status" value="1"/>
</dbReference>
<sequence>MNKINYTAIHRTVKSILIIVFCITVQSSFAQESILDKKISINFINNTIPTALRKIEEKASCKFAFESIDEKRKNIITKEYKKVTLREILNEVLVKYHIYYKVRGNTILIQNQAEKGVITGTILDDKGLPLPYASIVLKGTSFGASSDKDGRYSFYAPEGNYIAIASSVGFGNEQKTVTILANQKNTLDFSLNETAESLNEIVITGTRNQGYIVPLTNALKTPIKTLKAPASIAVLSDNFLEDIGARNLSTIITFVPGVSNADNGGGQVENVIIRGFPQSESYINGIRQQRAPEGVRAIETIERVQILKGPSGVEASLTSSGGFMNIITKKPKDTFAAEVILGGGDHNFMRVVGDVTGPLVEGKLNGRLIAGYQKRQFWRNGQDDRPYVTIAPSFDWKITDKTNLIVEYEYNWANDPLDRGTIYIEGAGLKNNFLPRNFTFHGEKDDYKIGSNRFDITLNHKFNDKISATVQYHNFSQKSEEHSFRNADAEGGWGPLFKEDGVTFSGNSVVPIFFAEVGADIGTETVQVNFNGDFTNEEGVGHAFNFGGSTAVSDATYTDADRDFVYRSFENTLDVFNPDNNQEPNVVGESIRPNFRVGDKINAVFGQWLGKWTPKFRTVVGMRYDDVKKITEQNLNGISPEVLAKLEAQSAPNPINLINRNYNDDLFSFRLGSSYDVTSTLTGFVGYSSSAQPQNGVTRKGNGIKPIRANSFEGGLKWQLFNGKALATASAYFLERKNIAISDPSNTPEERFMLPLGSAEIKGIEFELTGKLTRDLSFMGGMSFQNSEITESDQDIIGNKFANIPEFQFSGFSNYNGKSIGLSGLDIGLGVVHQGKREANSGNQYQLPGYTRMDFALGYTFKNNLQIRYNVFNVFDTTYYTSAQDNILRGSDQIGVGDRRLFQITLTKKWL</sequence>
<keyword evidence="4" id="KW-0410">Iron transport</keyword>
<proteinExistence type="inferred from homology"/>
<dbReference type="Pfam" id="PF00593">
    <property type="entry name" value="TonB_dep_Rec_b-barrel"/>
    <property type="match status" value="1"/>
</dbReference>
<evidence type="ECO:0000256" key="13">
    <source>
        <dbReference type="RuleBase" id="RU003357"/>
    </source>
</evidence>
<keyword evidence="6" id="KW-0732">Signal</keyword>
<evidence type="ECO:0000259" key="15">
    <source>
        <dbReference type="Pfam" id="PF07715"/>
    </source>
</evidence>
<dbReference type="EMBL" id="CP050861">
    <property type="protein sequence ID" value="UTD16159.1"/>
    <property type="molecule type" value="Genomic_DNA"/>
</dbReference>
<keyword evidence="3 12" id="KW-1134">Transmembrane beta strand</keyword>
<evidence type="ECO:0000256" key="11">
    <source>
        <dbReference type="ARBA" id="ARBA00023237"/>
    </source>
</evidence>
<dbReference type="Gene3D" id="2.60.40.1120">
    <property type="entry name" value="Carboxypeptidase-like, regulatory domain"/>
    <property type="match status" value="1"/>
</dbReference>
<keyword evidence="10 12" id="KW-0472">Membrane</keyword>
<accession>A0AAE9MPX9</accession>
<keyword evidence="5 12" id="KW-0812">Transmembrane</keyword>
<dbReference type="Gene3D" id="2.170.130.10">
    <property type="entry name" value="TonB-dependent receptor, plug domain"/>
    <property type="match status" value="1"/>
</dbReference>
<keyword evidence="11 12" id="KW-0998">Cell outer membrane</keyword>
<dbReference type="AlphaFoldDB" id="A0AAE9MPX9"/>
<dbReference type="GO" id="GO:0015344">
    <property type="term" value="F:siderophore uptake transmembrane transporter activity"/>
    <property type="evidence" value="ECO:0007669"/>
    <property type="project" value="TreeGrafter"/>
</dbReference>
<evidence type="ECO:0000256" key="3">
    <source>
        <dbReference type="ARBA" id="ARBA00022452"/>
    </source>
</evidence>
<gene>
    <name evidence="16" type="ORF">HER15_12065</name>
</gene>
<evidence type="ECO:0000256" key="8">
    <source>
        <dbReference type="ARBA" id="ARBA00023065"/>
    </source>
</evidence>
<dbReference type="PANTHER" id="PTHR32552:SF68">
    <property type="entry name" value="FERRICHROME OUTER MEMBRANE TRANSPORTER_PHAGE RECEPTOR"/>
    <property type="match status" value="1"/>
</dbReference>
<evidence type="ECO:0000313" key="16">
    <source>
        <dbReference type="EMBL" id="UTD16159.1"/>
    </source>
</evidence>
<feature type="domain" description="TonB-dependent receptor-like beta-barrel" evidence="14">
    <location>
        <begin position="396"/>
        <end position="874"/>
    </location>
</feature>
<evidence type="ECO:0000256" key="7">
    <source>
        <dbReference type="ARBA" id="ARBA00023004"/>
    </source>
</evidence>
<dbReference type="Proteomes" id="UP001056837">
    <property type="component" value="Chromosome"/>
</dbReference>
<evidence type="ECO:0000256" key="2">
    <source>
        <dbReference type="ARBA" id="ARBA00022448"/>
    </source>
</evidence>
<dbReference type="InterPro" id="IPR008969">
    <property type="entry name" value="CarboxyPept-like_regulatory"/>
</dbReference>
<dbReference type="GO" id="GO:0009279">
    <property type="term" value="C:cell outer membrane"/>
    <property type="evidence" value="ECO:0007669"/>
    <property type="project" value="UniProtKB-SubCell"/>
</dbReference>
<protein>
    <submittedName>
        <fullName evidence="16">TonB-dependent receptor</fullName>
    </submittedName>
</protein>
<dbReference type="InterPro" id="IPR012910">
    <property type="entry name" value="Plug_dom"/>
</dbReference>
<evidence type="ECO:0000256" key="10">
    <source>
        <dbReference type="ARBA" id="ARBA00023136"/>
    </source>
</evidence>
<keyword evidence="16" id="KW-0675">Receptor</keyword>
<dbReference type="InterPro" id="IPR000531">
    <property type="entry name" value="Beta-barrel_TonB"/>
</dbReference>
<dbReference type="Gene3D" id="2.40.170.20">
    <property type="entry name" value="TonB-dependent receptor, beta-barrel domain"/>
    <property type="match status" value="1"/>
</dbReference>
<evidence type="ECO:0000256" key="1">
    <source>
        <dbReference type="ARBA" id="ARBA00004571"/>
    </source>
</evidence>
<dbReference type="Pfam" id="PF13715">
    <property type="entry name" value="CarbopepD_reg_2"/>
    <property type="match status" value="1"/>
</dbReference>
<evidence type="ECO:0000256" key="5">
    <source>
        <dbReference type="ARBA" id="ARBA00022692"/>
    </source>
</evidence>
<evidence type="ECO:0000313" key="17">
    <source>
        <dbReference type="Proteomes" id="UP001056837"/>
    </source>
</evidence>
<comment type="similarity">
    <text evidence="12 13">Belongs to the TonB-dependent receptor family.</text>
</comment>
<keyword evidence="8" id="KW-0406">Ion transport</keyword>
<organism evidence="16 17">
    <name type="scientific">Tenacibaculum mesophilum</name>
    <dbReference type="NCBI Taxonomy" id="104268"/>
    <lineage>
        <taxon>Bacteria</taxon>
        <taxon>Pseudomonadati</taxon>
        <taxon>Bacteroidota</taxon>
        <taxon>Flavobacteriia</taxon>
        <taxon>Flavobacteriales</taxon>
        <taxon>Flavobacteriaceae</taxon>
        <taxon>Tenacibaculum</taxon>
    </lineage>
</organism>
<evidence type="ECO:0000259" key="14">
    <source>
        <dbReference type="Pfam" id="PF00593"/>
    </source>
</evidence>
<dbReference type="InterPro" id="IPR037066">
    <property type="entry name" value="Plug_dom_sf"/>
</dbReference>
<comment type="subcellular location">
    <subcellularLocation>
        <location evidence="1 12">Cell outer membrane</location>
        <topology evidence="1 12">Multi-pass membrane protein</topology>
    </subcellularLocation>
</comment>
<dbReference type="InterPro" id="IPR036942">
    <property type="entry name" value="Beta-barrel_TonB_sf"/>
</dbReference>